<dbReference type="GO" id="GO:0030145">
    <property type="term" value="F:manganese ion binding"/>
    <property type="evidence" value="ECO:0007669"/>
    <property type="project" value="InterPro"/>
</dbReference>
<keyword evidence="7" id="KW-1185">Reference proteome</keyword>
<dbReference type="PANTHER" id="PTHR11963">
    <property type="entry name" value="LEUCINE AMINOPEPTIDASE-RELATED"/>
    <property type="match status" value="1"/>
</dbReference>
<dbReference type="Pfam" id="PF00883">
    <property type="entry name" value="Peptidase_M17"/>
    <property type="match status" value="2"/>
</dbReference>
<dbReference type="SUPFAM" id="SSF53187">
    <property type="entry name" value="Zn-dependent exopeptidases"/>
    <property type="match status" value="1"/>
</dbReference>
<dbReference type="STRING" id="104452.A0A0L7L9A5"/>
<dbReference type="Gene3D" id="3.40.630.10">
    <property type="entry name" value="Zn peptidases"/>
    <property type="match status" value="2"/>
</dbReference>
<dbReference type="AlphaFoldDB" id="A0A0L7L9A5"/>
<dbReference type="GO" id="GO:0005737">
    <property type="term" value="C:cytoplasm"/>
    <property type="evidence" value="ECO:0007669"/>
    <property type="project" value="InterPro"/>
</dbReference>
<dbReference type="EMBL" id="JTDY01002118">
    <property type="protein sequence ID" value="KOB72067.1"/>
    <property type="molecule type" value="Genomic_DNA"/>
</dbReference>
<sequence>MWPRGASVASLGGARASRHAAPSRSHILAKVLRQTRATEFIVFPFQYRFGRSVVQGALSTEELQCLAALADSTRLAARITDTPPNIMDVDKFIEGALSTEVLQCLAALADSTRLAARITDTPPNIMDVDKFIEEAFTIAAELDLPEPTVIRGEELRERGMGGLYGVGAAAERPPALVALSHRPPGATASVAWVGKGIASMVGMKGDCGGAAAVLAAFAAFVKAKPTINVHAVLCRLVLSDGVVYASRDLKADTIVDVATLTGAQLPNGTLQLAVLDDFYKTIQGVHKIVNI</sequence>
<keyword evidence="3" id="KW-0645">Protease</keyword>
<dbReference type="GO" id="GO:0070006">
    <property type="term" value="F:metalloaminopeptidase activity"/>
    <property type="evidence" value="ECO:0007669"/>
    <property type="project" value="InterPro"/>
</dbReference>
<protein>
    <submittedName>
        <fullName evidence="6">Putative aminopeptidase NPEPL1</fullName>
    </submittedName>
</protein>
<dbReference type="PANTHER" id="PTHR11963:SF4">
    <property type="entry name" value="AMINOPEPTIDASE NPEPL1-RELATED"/>
    <property type="match status" value="1"/>
</dbReference>
<dbReference type="GO" id="GO:0006508">
    <property type="term" value="P:proteolysis"/>
    <property type="evidence" value="ECO:0007669"/>
    <property type="project" value="UniProtKB-KW"/>
</dbReference>
<keyword evidence="2 6" id="KW-0031">Aminopeptidase</keyword>
<feature type="domain" description="Cytosol aminopeptidase" evidence="5">
    <location>
        <begin position="114"/>
        <end position="234"/>
    </location>
</feature>
<keyword evidence="4" id="KW-0378">Hydrolase</keyword>
<evidence type="ECO:0000256" key="3">
    <source>
        <dbReference type="ARBA" id="ARBA00022670"/>
    </source>
</evidence>
<dbReference type="Proteomes" id="UP000037510">
    <property type="component" value="Unassembled WGS sequence"/>
</dbReference>
<accession>A0A0L7L9A5</accession>
<gene>
    <name evidence="6" type="ORF">OBRU01_12773</name>
</gene>
<feature type="domain" description="Cytosol aminopeptidase" evidence="5">
    <location>
        <begin position="235"/>
        <end position="264"/>
    </location>
</feature>
<evidence type="ECO:0000256" key="4">
    <source>
        <dbReference type="ARBA" id="ARBA00022801"/>
    </source>
</evidence>
<reference evidence="6 7" key="1">
    <citation type="journal article" date="2015" name="Genome Biol. Evol.">
        <title>The genome of winter moth (Operophtera brumata) provides a genomic perspective on sexual dimorphism and phenology.</title>
        <authorList>
            <person name="Derks M.F."/>
            <person name="Smit S."/>
            <person name="Salis L."/>
            <person name="Schijlen E."/>
            <person name="Bossers A."/>
            <person name="Mateman C."/>
            <person name="Pijl A.S."/>
            <person name="de Ridder D."/>
            <person name="Groenen M.A."/>
            <person name="Visser M.E."/>
            <person name="Megens H.J."/>
        </authorList>
    </citation>
    <scope>NUCLEOTIDE SEQUENCE [LARGE SCALE GENOMIC DNA]</scope>
    <source>
        <strain evidence="6">WM2013NL</strain>
        <tissue evidence="6">Head and thorax</tissue>
    </source>
</reference>
<dbReference type="InterPro" id="IPR000819">
    <property type="entry name" value="Peptidase_M17_C"/>
</dbReference>
<evidence type="ECO:0000313" key="7">
    <source>
        <dbReference type="Proteomes" id="UP000037510"/>
    </source>
</evidence>
<evidence type="ECO:0000256" key="2">
    <source>
        <dbReference type="ARBA" id="ARBA00022438"/>
    </source>
</evidence>
<name>A0A0L7L9A5_OPEBR</name>
<evidence type="ECO:0000259" key="5">
    <source>
        <dbReference type="Pfam" id="PF00883"/>
    </source>
</evidence>
<comment type="similarity">
    <text evidence="1">Belongs to the peptidase M17 family.</text>
</comment>
<evidence type="ECO:0000313" key="6">
    <source>
        <dbReference type="EMBL" id="KOB72067.1"/>
    </source>
</evidence>
<organism evidence="6 7">
    <name type="scientific">Operophtera brumata</name>
    <name type="common">Winter moth</name>
    <name type="synonym">Phalaena brumata</name>
    <dbReference type="NCBI Taxonomy" id="104452"/>
    <lineage>
        <taxon>Eukaryota</taxon>
        <taxon>Metazoa</taxon>
        <taxon>Ecdysozoa</taxon>
        <taxon>Arthropoda</taxon>
        <taxon>Hexapoda</taxon>
        <taxon>Insecta</taxon>
        <taxon>Pterygota</taxon>
        <taxon>Neoptera</taxon>
        <taxon>Endopterygota</taxon>
        <taxon>Lepidoptera</taxon>
        <taxon>Glossata</taxon>
        <taxon>Ditrysia</taxon>
        <taxon>Geometroidea</taxon>
        <taxon>Geometridae</taxon>
        <taxon>Larentiinae</taxon>
        <taxon>Operophtera</taxon>
    </lineage>
</organism>
<evidence type="ECO:0000256" key="1">
    <source>
        <dbReference type="ARBA" id="ARBA00009528"/>
    </source>
</evidence>
<dbReference type="InterPro" id="IPR011356">
    <property type="entry name" value="Leucine_aapep/pepB"/>
</dbReference>
<proteinExistence type="inferred from homology"/>
<comment type="caution">
    <text evidence="6">The sequence shown here is derived from an EMBL/GenBank/DDBJ whole genome shotgun (WGS) entry which is preliminary data.</text>
</comment>